<evidence type="ECO:0000256" key="10">
    <source>
        <dbReference type="SAM" id="SignalP"/>
    </source>
</evidence>
<keyword evidence="4" id="KW-0964">Secreted</keyword>
<dbReference type="GO" id="GO:0071555">
    <property type="term" value="P:cell wall organization"/>
    <property type="evidence" value="ECO:0007669"/>
    <property type="project" value="UniProtKB-KW"/>
</dbReference>
<evidence type="ECO:0000256" key="4">
    <source>
        <dbReference type="ARBA" id="ARBA00022525"/>
    </source>
</evidence>
<dbReference type="FunFam" id="2.160.20.10:FF:000004">
    <property type="entry name" value="Pectin lyase-like superfamily protein"/>
    <property type="match status" value="1"/>
</dbReference>
<dbReference type="PROSITE" id="PS00502">
    <property type="entry name" value="POLYGALACTURONASE"/>
    <property type="match status" value="1"/>
</dbReference>
<keyword evidence="3" id="KW-0134">Cell wall</keyword>
<evidence type="ECO:0000256" key="2">
    <source>
        <dbReference type="ARBA" id="ARBA00008834"/>
    </source>
</evidence>
<evidence type="ECO:0000256" key="6">
    <source>
        <dbReference type="ARBA" id="ARBA00023295"/>
    </source>
</evidence>
<keyword evidence="5 9" id="KW-0378">Hydrolase</keyword>
<sequence>MTSKSYFKIAFILGLIFVCTNAQEKVFNVHSYGAKADGRTDNSKAFLNGWRDVCKWNGKATLLIPLGEYVVNGAVFKGPCNGWDKTFEMRGVIKAPIDPKIFCNEYWILFKYIDGLKIKGHGTFDGQGACAWGKHQCATLPFTVGFYFMNNFIVHDIHSINSKGVHINIFNCSYGYFRHIKISAPDESPNTDGIRIGNSNNIRIVDSNIGTGDDCIAMVAGSQSINITRVTCGPGHGISIGSLGKLTKNDVVKDIHIKNCTLINTQNGLRIKTWALSMNGMATNIAFEDIIMIKSSNPIIIDQQYCPSGNCKKQGSLVQVKDVTYKNIRGSSSSKVAVIFYCSASRPCKGIIFKDIDLVYNGPATSSYCEHAIGKATGIQLPPSCLI</sequence>
<feature type="signal peptide" evidence="10">
    <location>
        <begin position="1"/>
        <end position="22"/>
    </location>
</feature>
<dbReference type="PANTHER" id="PTHR31375">
    <property type="match status" value="1"/>
</dbReference>
<dbReference type="SUPFAM" id="SSF51126">
    <property type="entry name" value="Pectin lyase-like"/>
    <property type="match status" value="1"/>
</dbReference>
<keyword evidence="7" id="KW-0961">Cell wall biogenesis/degradation</keyword>
<dbReference type="GO" id="GO:0004650">
    <property type="term" value="F:polygalacturonase activity"/>
    <property type="evidence" value="ECO:0007669"/>
    <property type="project" value="InterPro"/>
</dbReference>
<feature type="chain" id="PRO_5026785450" description="Polygalacturonase" evidence="10">
    <location>
        <begin position="23"/>
        <end position="387"/>
    </location>
</feature>
<evidence type="ECO:0000256" key="7">
    <source>
        <dbReference type="ARBA" id="ARBA00023316"/>
    </source>
</evidence>
<gene>
    <name evidence="11" type="ORF">EJD97_021272</name>
</gene>
<evidence type="ECO:0008006" key="12">
    <source>
        <dbReference type="Google" id="ProtNLM"/>
    </source>
</evidence>
<evidence type="ECO:0000256" key="8">
    <source>
        <dbReference type="PROSITE-ProRule" id="PRU10052"/>
    </source>
</evidence>
<keyword evidence="6 9" id="KW-0326">Glycosidase</keyword>
<dbReference type="InterPro" id="IPR012334">
    <property type="entry name" value="Pectin_lyas_fold"/>
</dbReference>
<keyword evidence="10" id="KW-0732">Signal</keyword>
<comment type="subcellular location">
    <subcellularLocation>
        <location evidence="1">Secreted</location>
        <location evidence="1">Cell wall</location>
    </subcellularLocation>
</comment>
<evidence type="ECO:0000313" key="11">
    <source>
        <dbReference type="EMBL" id="TMW86521.1"/>
    </source>
</evidence>
<name>A0A6N2AZP3_SOLCI</name>
<dbReference type="InterPro" id="IPR000743">
    <property type="entry name" value="Glyco_hydro_28"/>
</dbReference>
<evidence type="ECO:0000256" key="3">
    <source>
        <dbReference type="ARBA" id="ARBA00022512"/>
    </source>
</evidence>
<feature type="active site" evidence="8">
    <location>
        <position position="236"/>
    </location>
</feature>
<accession>A0A6N2AZP3</accession>
<dbReference type="InterPro" id="IPR006626">
    <property type="entry name" value="PbH1"/>
</dbReference>
<evidence type="ECO:0000256" key="9">
    <source>
        <dbReference type="RuleBase" id="RU361169"/>
    </source>
</evidence>
<comment type="similarity">
    <text evidence="2 9">Belongs to the glycosyl hydrolase 28 family.</text>
</comment>
<dbReference type="AlphaFoldDB" id="A0A6N2AZP3"/>
<dbReference type="GO" id="GO:0005975">
    <property type="term" value="P:carbohydrate metabolic process"/>
    <property type="evidence" value="ECO:0007669"/>
    <property type="project" value="InterPro"/>
</dbReference>
<organism evidence="11">
    <name type="scientific">Solanum chilense</name>
    <name type="common">Tomato</name>
    <name type="synonym">Lycopersicon chilense</name>
    <dbReference type="NCBI Taxonomy" id="4083"/>
    <lineage>
        <taxon>Eukaryota</taxon>
        <taxon>Viridiplantae</taxon>
        <taxon>Streptophyta</taxon>
        <taxon>Embryophyta</taxon>
        <taxon>Tracheophyta</taxon>
        <taxon>Spermatophyta</taxon>
        <taxon>Magnoliopsida</taxon>
        <taxon>eudicotyledons</taxon>
        <taxon>Gunneridae</taxon>
        <taxon>Pentapetalae</taxon>
        <taxon>asterids</taxon>
        <taxon>lamiids</taxon>
        <taxon>Solanales</taxon>
        <taxon>Solanaceae</taxon>
        <taxon>Solanoideae</taxon>
        <taxon>Solaneae</taxon>
        <taxon>Solanum</taxon>
        <taxon>Solanum subgen. Lycopersicon</taxon>
    </lineage>
</organism>
<dbReference type="Gene3D" id="2.160.20.10">
    <property type="entry name" value="Single-stranded right-handed beta-helix, Pectin lyase-like"/>
    <property type="match status" value="1"/>
</dbReference>
<dbReference type="SMART" id="SM00710">
    <property type="entry name" value="PbH1"/>
    <property type="match status" value="4"/>
</dbReference>
<dbReference type="Pfam" id="PF00295">
    <property type="entry name" value="Glyco_hydro_28"/>
    <property type="match status" value="1"/>
</dbReference>
<dbReference type="EMBL" id="RXGB01006410">
    <property type="protein sequence ID" value="TMW86521.1"/>
    <property type="molecule type" value="Genomic_DNA"/>
</dbReference>
<evidence type="ECO:0000256" key="5">
    <source>
        <dbReference type="ARBA" id="ARBA00022801"/>
    </source>
</evidence>
<reference evidence="11" key="1">
    <citation type="submission" date="2019-05" db="EMBL/GenBank/DDBJ databases">
        <title>The de novo reference genome and transcriptome assemblies of the wild tomato species Solanum chilense.</title>
        <authorList>
            <person name="Stam R."/>
            <person name="Nosenko T."/>
            <person name="Hoerger A.C."/>
            <person name="Stephan W."/>
            <person name="Seidel M.A."/>
            <person name="Kuhn J.M.M."/>
            <person name="Haberer G."/>
            <person name="Tellier A."/>
        </authorList>
    </citation>
    <scope>NUCLEOTIDE SEQUENCE</scope>
    <source>
        <tissue evidence="11">Mature leaves</tissue>
    </source>
</reference>
<evidence type="ECO:0000256" key="1">
    <source>
        <dbReference type="ARBA" id="ARBA00004191"/>
    </source>
</evidence>
<dbReference type="InterPro" id="IPR011050">
    <property type="entry name" value="Pectin_lyase_fold/virulence"/>
</dbReference>
<proteinExistence type="inferred from homology"/>
<comment type="caution">
    <text evidence="11">The sequence shown here is derived from an EMBL/GenBank/DDBJ whole genome shotgun (WGS) entry which is preliminary data.</text>
</comment>
<protein>
    <recommendedName>
        <fullName evidence="12">Polygalacturonase</fullName>
    </recommendedName>
</protein>